<sequence>MYLILSNSEKYINKALNYFPSFYINNLKNKNTFEQSIVARYFISKIIQDKYGIKKYLPLTDTNGKAIYNKSIYRCISHKEKYVFIGVNKFTLGLDLEIIKNRDESIFTIFDKKEWDLIGEINIYNFYRIWTAKESLIKLLSLILDDMQKIKLVNIYKEKKSISNINFNYLIKLEFNNKIYKILNSINNRFCLSISF</sequence>
<name>A0ABS5QK15_9BACT</name>
<gene>
    <name evidence="3" type="ORF">VAMP_9n44</name>
</gene>
<evidence type="ECO:0000313" key="4">
    <source>
        <dbReference type="Proteomes" id="UP000680365"/>
    </source>
</evidence>
<keyword evidence="1 3" id="KW-0808">Transferase</keyword>
<evidence type="ECO:0000313" key="3">
    <source>
        <dbReference type="EMBL" id="MBS8121601.1"/>
    </source>
</evidence>
<protein>
    <submittedName>
        <fullName evidence="3">Phosphopantetheinyl transferase</fullName>
    </submittedName>
</protein>
<dbReference type="InterPro" id="IPR008278">
    <property type="entry name" value="4-PPantetheinyl_Trfase_dom"/>
</dbReference>
<comment type="caution">
    <text evidence="3">The sequence shown here is derived from an EMBL/GenBank/DDBJ whole genome shotgun (WGS) entry which is preliminary data.</text>
</comment>
<evidence type="ECO:0000256" key="1">
    <source>
        <dbReference type="ARBA" id="ARBA00022679"/>
    </source>
</evidence>
<proteinExistence type="predicted"/>
<dbReference type="EMBL" id="JAEDAM010000006">
    <property type="protein sequence ID" value="MBS8121601.1"/>
    <property type="molecule type" value="Genomic_DNA"/>
</dbReference>
<dbReference type="GO" id="GO:0016740">
    <property type="term" value="F:transferase activity"/>
    <property type="evidence" value="ECO:0007669"/>
    <property type="project" value="UniProtKB-KW"/>
</dbReference>
<dbReference type="Gene3D" id="3.90.470.20">
    <property type="entry name" value="4'-phosphopantetheinyl transferase domain"/>
    <property type="match status" value="2"/>
</dbReference>
<keyword evidence="4" id="KW-1185">Reference proteome</keyword>
<dbReference type="InterPro" id="IPR037143">
    <property type="entry name" value="4-PPantetheinyl_Trfase_dom_sf"/>
</dbReference>
<dbReference type="Pfam" id="PF01648">
    <property type="entry name" value="ACPS"/>
    <property type="match status" value="1"/>
</dbReference>
<dbReference type="RefSeq" id="WP_213348251.1">
    <property type="nucleotide sequence ID" value="NZ_JAEDAM010000006.1"/>
</dbReference>
<organism evidence="3 4">
    <name type="scientific">Candidatus Vampirococcus lugosii</name>
    <dbReference type="NCBI Taxonomy" id="2789015"/>
    <lineage>
        <taxon>Bacteria</taxon>
        <taxon>Candidatus Absconditibacteriota</taxon>
        <taxon>Vampirococcus</taxon>
    </lineage>
</organism>
<reference evidence="3 4" key="1">
    <citation type="journal article" date="2021" name="Nat. Commun.">
        <title>Reductive evolution and unique predatory mode in the CPR bacterium Vampirococcus lugosii.</title>
        <authorList>
            <person name="Moreira D."/>
            <person name="Zivanovic Y."/>
            <person name="Lopez-Archilla A.I."/>
            <person name="Iniesto M."/>
            <person name="Lopez-Garcia P."/>
        </authorList>
    </citation>
    <scope>NUCLEOTIDE SEQUENCE [LARGE SCALE GENOMIC DNA]</scope>
    <source>
        <strain evidence="3">Chiprana</strain>
    </source>
</reference>
<dbReference type="SUPFAM" id="SSF56214">
    <property type="entry name" value="4'-phosphopantetheinyl transferase"/>
    <property type="match status" value="1"/>
</dbReference>
<feature type="domain" description="4'-phosphopantetheinyl transferase" evidence="2">
    <location>
        <begin position="92"/>
        <end position="175"/>
    </location>
</feature>
<accession>A0ABS5QK15</accession>
<dbReference type="Proteomes" id="UP000680365">
    <property type="component" value="Unassembled WGS sequence"/>
</dbReference>
<evidence type="ECO:0000259" key="2">
    <source>
        <dbReference type="Pfam" id="PF01648"/>
    </source>
</evidence>